<evidence type="ECO:0000313" key="3">
    <source>
        <dbReference type="EMBL" id="GAO29447.1"/>
    </source>
</evidence>
<gene>
    <name evidence="3" type="ORF">JCM15548_11634</name>
</gene>
<dbReference type="Proteomes" id="UP000032900">
    <property type="component" value="Unassembled WGS sequence"/>
</dbReference>
<feature type="signal peptide" evidence="1">
    <location>
        <begin position="1"/>
        <end position="27"/>
    </location>
</feature>
<keyword evidence="1" id="KW-0732">Signal</keyword>
<dbReference type="NCBIfam" id="TIGR04183">
    <property type="entry name" value="Por_Secre_tail"/>
    <property type="match status" value="1"/>
</dbReference>
<accession>A0A0E9LV51</accession>
<dbReference type="RefSeq" id="WP_062123770.1">
    <property type="nucleotide sequence ID" value="NZ_BAZW01000009.1"/>
</dbReference>
<dbReference type="AlphaFoldDB" id="A0A0E9LV51"/>
<reference evidence="3 4" key="1">
    <citation type="journal article" date="2015" name="Microbes Environ.">
        <title>Distribution and evolution of nitrogen fixation genes in the phylum bacteroidetes.</title>
        <authorList>
            <person name="Inoue J."/>
            <person name="Oshima K."/>
            <person name="Suda W."/>
            <person name="Sakamoto M."/>
            <person name="Iino T."/>
            <person name="Noda S."/>
            <person name="Hongoh Y."/>
            <person name="Hattori M."/>
            <person name="Ohkuma M."/>
        </authorList>
    </citation>
    <scope>NUCLEOTIDE SEQUENCE [LARGE SCALE GENOMIC DNA]</scope>
    <source>
        <strain evidence="3">JCM 15548</strain>
    </source>
</reference>
<evidence type="ECO:0000259" key="2">
    <source>
        <dbReference type="Pfam" id="PF18962"/>
    </source>
</evidence>
<name>A0A0E9LV51_9BACT</name>
<feature type="domain" description="Secretion system C-terminal sorting" evidence="2">
    <location>
        <begin position="933"/>
        <end position="999"/>
    </location>
</feature>
<evidence type="ECO:0000313" key="4">
    <source>
        <dbReference type="Proteomes" id="UP000032900"/>
    </source>
</evidence>
<dbReference type="OrthoDB" id="1109156at2"/>
<sequence>MKKFYSKSKKLLLLAAVGLIGGSFLQAQDPVTLNWRGSVSTDATNPVNWDPQGGMDGNNLSVPHVGDYATPEAPNHPVVSRDTELLFPKLDVAAPYYFEEPIVDGDGNPVLDGDGNPTFNVIEHPGGEITFAMDEGIQARVNGSSTYLGGQVSVTSGIFSTNKNFYLENPNSVLIVEGTAEARFDTYFLFSKENNETGGKIFVRDDALLHFSTTNGIARWSPNVERSILTIQDNASIKIKGDHRGSLVTALDRAQLRGGAGFYPTIFYDMSEDFTYVHPKVEGEPYLYVSDRLAPRVERAVEGLPGAEMAIEMHTALEGAQQFVWKYGTQAGGPYDNTLATVTDANVLSPVFDTPGSYFMVCEVTLAGGEVVTSNEIEYIVAPSIILLDHLQMQYVRGDRVGAAVTAIIKDGMTAQPGEWKFATVSGGPYESFSTPETAMSYAPHFETPGTYYVVYEAVVDGETAMSPELVVSAQAEGDPALALVWTGADSDDFSHAYNWDPAAHPHNNNVIVPVDAPNWPVMYPGAGEVTIKNGSQLHYKAAVTEIIDEVETVVEEAVQAELIVRAGEGDILYIDGRMGGFSPGKLIIESGTMSKIGSNGWLEMQQNQGRLIVKGTGVALFDIVDSWGGGLLMLANNSSVSSGGEVHVSENGKVLFRGGFARISSNKDAEFSRVKLSGNGQFIFMDDFYDNVNTYVANNRFITDDGFAVDYFYSPSENTTPVYVRDLNAMSIDQEAALYLPVGTNSDALGLINVGGLSDFEWKYNQDPLSDWLSFGTPVTGETGIVSFSEPGTFYVAAVAGDGTRSANFVKVIVFEFEVGVTEEAGVYTLSVVLPEGAEANGWRVNGPADEAYKTYDYGIGSLTYTIEDWHFEGDGEYLISFAGIMKDDNDQDVNILAVPAKVTITDGTVASVEGGVVTSVDDVKVLPVGAFPNPSKGSFTLNVDADQYVVEVIDFTGAVVDRMQLTGSSNTVTINNKGIYILRVISADGVGVERVVVK</sequence>
<dbReference type="EMBL" id="BAZW01000009">
    <property type="protein sequence ID" value="GAO29447.1"/>
    <property type="molecule type" value="Genomic_DNA"/>
</dbReference>
<dbReference type="Pfam" id="PF18962">
    <property type="entry name" value="Por_Secre_tail"/>
    <property type="match status" value="1"/>
</dbReference>
<dbReference type="InterPro" id="IPR026444">
    <property type="entry name" value="Secre_tail"/>
</dbReference>
<organism evidence="3 4">
    <name type="scientific">Geofilum rubicundum JCM 15548</name>
    <dbReference type="NCBI Taxonomy" id="1236989"/>
    <lineage>
        <taxon>Bacteria</taxon>
        <taxon>Pseudomonadati</taxon>
        <taxon>Bacteroidota</taxon>
        <taxon>Bacteroidia</taxon>
        <taxon>Marinilabiliales</taxon>
        <taxon>Marinilabiliaceae</taxon>
        <taxon>Geofilum</taxon>
    </lineage>
</organism>
<keyword evidence="4" id="KW-1185">Reference proteome</keyword>
<protein>
    <recommendedName>
        <fullName evidence="2">Secretion system C-terminal sorting domain-containing protein</fullName>
    </recommendedName>
</protein>
<proteinExistence type="predicted"/>
<dbReference type="STRING" id="1236989.JCM15548_11634"/>
<comment type="caution">
    <text evidence="3">The sequence shown here is derived from an EMBL/GenBank/DDBJ whole genome shotgun (WGS) entry which is preliminary data.</text>
</comment>
<feature type="chain" id="PRO_5002428632" description="Secretion system C-terminal sorting domain-containing protein" evidence="1">
    <location>
        <begin position="28"/>
        <end position="1000"/>
    </location>
</feature>
<evidence type="ECO:0000256" key="1">
    <source>
        <dbReference type="SAM" id="SignalP"/>
    </source>
</evidence>